<sequence>MPPGRGEPTSYLGSRAAVADNVTERAVPITRRPRVPLGVDPEAARARTRSRTRT</sequence>
<keyword evidence="3" id="KW-1185">Reference proteome</keyword>
<accession>A0ABT1KFT3</accession>
<dbReference type="Proteomes" id="UP001320766">
    <property type="component" value="Unassembled WGS sequence"/>
</dbReference>
<organism evidence="2 3">
    <name type="scientific">Nonomuraea roseoviolacea subsp. carminata</name>
    <dbReference type="NCBI Taxonomy" id="160689"/>
    <lineage>
        <taxon>Bacteria</taxon>
        <taxon>Bacillati</taxon>
        <taxon>Actinomycetota</taxon>
        <taxon>Actinomycetes</taxon>
        <taxon>Streptosporangiales</taxon>
        <taxon>Streptosporangiaceae</taxon>
        <taxon>Nonomuraea</taxon>
    </lineage>
</organism>
<proteinExistence type="predicted"/>
<dbReference type="EMBL" id="JAMZEC010000001">
    <property type="protein sequence ID" value="MCP2352856.1"/>
    <property type="molecule type" value="Genomic_DNA"/>
</dbReference>
<name>A0ABT1KFT3_9ACTN</name>
<evidence type="ECO:0000313" key="3">
    <source>
        <dbReference type="Proteomes" id="UP001320766"/>
    </source>
</evidence>
<feature type="region of interest" description="Disordered" evidence="1">
    <location>
        <begin position="23"/>
        <end position="54"/>
    </location>
</feature>
<protein>
    <submittedName>
        <fullName evidence="2">Uncharacterized protein</fullName>
    </submittedName>
</protein>
<evidence type="ECO:0000256" key="1">
    <source>
        <dbReference type="SAM" id="MobiDB-lite"/>
    </source>
</evidence>
<comment type="caution">
    <text evidence="2">The sequence shown here is derived from an EMBL/GenBank/DDBJ whole genome shotgun (WGS) entry which is preliminary data.</text>
</comment>
<evidence type="ECO:0000313" key="2">
    <source>
        <dbReference type="EMBL" id="MCP2352856.1"/>
    </source>
</evidence>
<gene>
    <name evidence="2" type="ORF">HD595_008978</name>
</gene>
<reference evidence="2 3" key="1">
    <citation type="submission" date="2022-06" db="EMBL/GenBank/DDBJ databases">
        <title>Sequencing the genomes of 1000 actinobacteria strains.</title>
        <authorList>
            <person name="Klenk H.-P."/>
        </authorList>
    </citation>
    <scope>NUCLEOTIDE SEQUENCE [LARGE SCALE GENOMIC DNA]</scope>
    <source>
        <strain evidence="2 3">DSM 44170</strain>
    </source>
</reference>